<protein>
    <submittedName>
        <fullName evidence="1">Type VI secretion protein</fullName>
    </submittedName>
</protein>
<dbReference type="EMBL" id="CP012830">
    <property type="protein sequence ID" value="ALI02092.1"/>
    <property type="molecule type" value="Genomic_DNA"/>
</dbReference>
<proteinExistence type="predicted"/>
<organism evidence="1 2">
    <name type="scientific">Pseudomonas fluorescens</name>
    <dbReference type="NCBI Taxonomy" id="294"/>
    <lineage>
        <taxon>Bacteria</taxon>
        <taxon>Pseudomonadati</taxon>
        <taxon>Pseudomonadota</taxon>
        <taxon>Gammaproteobacteria</taxon>
        <taxon>Pseudomonadales</taxon>
        <taxon>Pseudomonadaceae</taxon>
        <taxon>Pseudomonas</taxon>
    </lineage>
</organism>
<reference evidence="2" key="1">
    <citation type="submission" date="2015-09" db="EMBL/GenBank/DDBJ databases">
        <title>Whole genome sequence of Pseudomonas fluorescens FW300-N2E3.</title>
        <authorList>
            <person name="Ray J."/>
            <person name="Melnyk R."/>
            <person name="Deutschbauer A."/>
        </authorList>
    </citation>
    <scope>NUCLEOTIDE SEQUENCE [LARGE SCALE GENOMIC DNA]</scope>
    <source>
        <strain evidence="2">FW300-N2E3</strain>
    </source>
</reference>
<dbReference type="SUPFAM" id="SSF69255">
    <property type="entry name" value="gp5 N-terminal domain-like"/>
    <property type="match status" value="1"/>
</dbReference>
<dbReference type="RefSeq" id="WP_054595448.1">
    <property type="nucleotide sequence ID" value="NZ_CP012830.1"/>
</dbReference>
<gene>
    <name evidence="1" type="ORF">AO353_13725</name>
</gene>
<dbReference type="Proteomes" id="UP000066487">
    <property type="component" value="Chromosome"/>
</dbReference>
<dbReference type="InterPro" id="IPR037026">
    <property type="entry name" value="Vgr_OB-fold_dom_sf"/>
</dbReference>
<evidence type="ECO:0000313" key="1">
    <source>
        <dbReference type="EMBL" id="ALI02092.1"/>
    </source>
</evidence>
<dbReference type="SUPFAM" id="SSF69279">
    <property type="entry name" value="Phage tail proteins"/>
    <property type="match status" value="2"/>
</dbReference>
<evidence type="ECO:0000313" key="2">
    <source>
        <dbReference type="Proteomes" id="UP000066487"/>
    </source>
</evidence>
<dbReference type="Gene3D" id="2.40.50.230">
    <property type="entry name" value="Gp5 N-terminal domain"/>
    <property type="match status" value="1"/>
</dbReference>
<name>A0A0N7H042_PSEFL</name>
<sequence>MFDPVNEPSFRLEIAGQPQPFVVVAFTGCESISQPFVFQLDLQFDELRLDMASLMFRSAYLGFGGAGTGIHGQIHDLAPLHDDAVPALWRLCLGPKLAFLAQRCSQRIFSGLSVPQILVQVLKEHGIDEKNCRFELRNDYPVREFCTQYRESDLAFLQRLCEQERIHYHFQHRKHAHYLIFADTRRSSSPGAGTPFDTQGTAPAVRRFTVHAHADGAHHDGLPKPVAAGETDLPNLRSGMLMPLSGHPFADWNHLWLLTRVEHSGSQAQLPYYRNRIDAIPWEAPFVAFRPSEKPRMNSLQRGWVVNVDEPRSDAAQRIAVQFDWLYQGEGARPSHCWLPVSPQLSAESVAGLTAGVEVCVSFIEGDPDEPLITGIFQGAPLHVDSVLPAETSPPSMAGEALPAREELSPDDRHDLLALVQGSQPLVLLCLIPGGGSFIHCRQAICTCRTVAGLGQSGAA</sequence>
<dbReference type="Gene3D" id="3.55.50.10">
    <property type="entry name" value="Baseplate protein-like domains"/>
    <property type="match status" value="1"/>
</dbReference>
<dbReference type="OrthoDB" id="9762420at2"/>
<dbReference type="Pfam" id="PF05954">
    <property type="entry name" value="Phage_GPD"/>
    <property type="match status" value="1"/>
</dbReference>
<accession>A0A0N7H042</accession>
<dbReference type="AlphaFoldDB" id="A0A0N7H042"/>
<reference evidence="1 2" key="2">
    <citation type="journal article" date="2018" name="Nature">
        <title>Mutant phenotypes for thousands of bacterial genes of unknown function.</title>
        <authorList>
            <person name="Price M.N."/>
            <person name="Wetmore K.M."/>
            <person name="Waters R.J."/>
            <person name="Callaghan M."/>
            <person name="Ray J."/>
            <person name="Liu H."/>
            <person name="Kuehl J.V."/>
            <person name="Melnyk R.A."/>
            <person name="Lamson J.S."/>
            <person name="Suh Y."/>
            <person name="Carlson H.K."/>
            <person name="Esquivel Z."/>
            <person name="Sadeeshkumar H."/>
            <person name="Chakraborty R."/>
            <person name="Zane G.M."/>
            <person name="Rubin B.E."/>
            <person name="Wall J.D."/>
            <person name="Visel A."/>
            <person name="Bristow J."/>
            <person name="Blow M.J."/>
            <person name="Arkin A.P."/>
            <person name="Deutschbauer A.M."/>
        </authorList>
    </citation>
    <scope>NUCLEOTIDE SEQUENCE [LARGE SCALE GENOMIC DNA]</scope>
    <source>
        <strain evidence="1 2">FW300-N2E3</strain>
    </source>
</reference>